<evidence type="ECO:0000256" key="6">
    <source>
        <dbReference type="ARBA" id="ARBA00023139"/>
    </source>
</evidence>
<dbReference type="GO" id="GO:0009847">
    <property type="term" value="P:spore germination"/>
    <property type="evidence" value="ECO:0007669"/>
    <property type="project" value="InterPro"/>
</dbReference>
<accession>A0A3M8DF62</accession>
<comment type="similarity">
    <text evidence="2">Belongs to the GerABKC lipoprotein family.</text>
</comment>
<dbReference type="InterPro" id="IPR008844">
    <property type="entry name" value="Spore_GerAC-like"/>
</dbReference>
<evidence type="ECO:0000256" key="2">
    <source>
        <dbReference type="ARBA" id="ARBA00007886"/>
    </source>
</evidence>
<dbReference type="RefSeq" id="WP_122919377.1">
    <property type="nucleotide sequence ID" value="NZ_RHHQ01000013.1"/>
</dbReference>
<proteinExistence type="inferred from homology"/>
<evidence type="ECO:0000256" key="1">
    <source>
        <dbReference type="ARBA" id="ARBA00004635"/>
    </source>
</evidence>
<feature type="domain" description="Spore germination protein N-terminal" evidence="9">
    <location>
        <begin position="22"/>
        <end position="197"/>
    </location>
</feature>
<dbReference type="PROSITE" id="PS51257">
    <property type="entry name" value="PROKAR_LIPOPROTEIN"/>
    <property type="match status" value="1"/>
</dbReference>
<comment type="caution">
    <text evidence="10">The sequence shown here is derived from an EMBL/GenBank/DDBJ whole genome shotgun (WGS) entry which is preliminary data.</text>
</comment>
<evidence type="ECO:0000313" key="11">
    <source>
        <dbReference type="Proteomes" id="UP000271031"/>
    </source>
</evidence>
<sequence length="400" mass="44757">MRKKGLFLGLLCLLLFVSGCWNRRELNELAIAVALAIDKDGKDYKVSVQVVNPGAVAAKGGNNSYLPVTFYQQSGGTIFEALRKMTSVSPRKIYLSHLRMLIISEELARNGIGKVLDLVLRDQEVRSDFYVVIAKEEQKAEDTLKILTTIEKIPAIKLFSSLEASQKAWAPTSAITLFDLASTLAEEGKQPVLTGLELRHLNKQGETRANIDSIQPITTLAYSGLGVFRRDKLIGWLNEEQSKGYNYITNQVKSTIGEIKCPKGGIMGLEVIRSQAKIKGKFVKGQPEITIQVRAEDNVGEVECKVDLMDPKVIAELEQSAEKQFEQLIMSTISSVQKKYQADIFGFGSALHRADPKAWKKIRKDWETKYFPKLKVNIKADIHIRRLGKASNPLTQYIKE</sequence>
<dbReference type="GO" id="GO:0016020">
    <property type="term" value="C:membrane"/>
    <property type="evidence" value="ECO:0007669"/>
    <property type="project" value="UniProtKB-SubCell"/>
</dbReference>
<evidence type="ECO:0000259" key="8">
    <source>
        <dbReference type="Pfam" id="PF05504"/>
    </source>
</evidence>
<keyword evidence="3" id="KW-0309">Germination</keyword>
<keyword evidence="7" id="KW-0449">Lipoprotein</keyword>
<dbReference type="EMBL" id="RHHQ01000013">
    <property type="protein sequence ID" value="RNB85965.1"/>
    <property type="molecule type" value="Genomic_DNA"/>
</dbReference>
<dbReference type="Gene3D" id="3.30.300.210">
    <property type="entry name" value="Nutrient germinant receptor protein C, domain 3"/>
    <property type="match status" value="1"/>
</dbReference>
<dbReference type="Pfam" id="PF05504">
    <property type="entry name" value="Spore_GerAC"/>
    <property type="match status" value="1"/>
</dbReference>
<dbReference type="OrthoDB" id="9816067at2"/>
<comment type="subcellular location">
    <subcellularLocation>
        <location evidence="1">Membrane</location>
        <topology evidence="1">Lipid-anchor</topology>
    </subcellularLocation>
</comment>
<dbReference type="NCBIfam" id="TIGR02887">
    <property type="entry name" value="spore_ger_x_C"/>
    <property type="match status" value="1"/>
</dbReference>
<keyword evidence="4" id="KW-0732">Signal</keyword>
<name>A0A3M8DF62_9BACL</name>
<dbReference type="AlphaFoldDB" id="A0A3M8DF62"/>
<evidence type="ECO:0000256" key="3">
    <source>
        <dbReference type="ARBA" id="ARBA00022544"/>
    </source>
</evidence>
<evidence type="ECO:0000256" key="5">
    <source>
        <dbReference type="ARBA" id="ARBA00023136"/>
    </source>
</evidence>
<dbReference type="PANTHER" id="PTHR35789:SF1">
    <property type="entry name" value="SPORE GERMINATION PROTEIN B3"/>
    <property type="match status" value="1"/>
</dbReference>
<dbReference type="Proteomes" id="UP000271031">
    <property type="component" value="Unassembled WGS sequence"/>
</dbReference>
<keyword evidence="5" id="KW-0472">Membrane</keyword>
<evidence type="ECO:0000313" key="10">
    <source>
        <dbReference type="EMBL" id="RNB85965.1"/>
    </source>
</evidence>
<dbReference type="PANTHER" id="PTHR35789">
    <property type="entry name" value="SPORE GERMINATION PROTEIN B3"/>
    <property type="match status" value="1"/>
</dbReference>
<dbReference type="InterPro" id="IPR046953">
    <property type="entry name" value="Spore_GerAC-like_C"/>
</dbReference>
<dbReference type="Pfam" id="PF25198">
    <property type="entry name" value="Spore_GerAC_N"/>
    <property type="match status" value="1"/>
</dbReference>
<evidence type="ECO:0000256" key="4">
    <source>
        <dbReference type="ARBA" id="ARBA00022729"/>
    </source>
</evidence>
<keyword evidence="11" id="KW-1185">Reference proteome</keyword>
<protein>
    <submittedName>
        <fullName evidence="10">Ger(X)C family spore germination protein</fullName>
    </submittedName>
</protein>
<feature type="domain" description="Spore germination GerAC-like C-terminal" evidence="8">
    <location>
        <begin position="223"/>
        <end position="388"/>
    </location>
</feature>
<dbReference type="InterPro" id="IPR038501">
    <property type="entry name" value="Spore_GerAC_C_sf"/>
</dbReference>
<reference evidence="10 11" key="1">
    <citation type="submission" date="2018-10" db="EMBL/GenBank/DDBJ databases">
        <title>Phylogenomics of Brevibacillus.</title>
        <authorList>
            <person name="Dunlap C."/>
        </authorList>
    </citation>
    <scope>NUCLEOTIDE SEQUENCE [LARGE SCALE GENOMIC DNA]</scope>
    <source>
        <strain evidence="10 11">JCM 15716</strain>
    </source>
</reference>
<keyword evidence="6" id="KW-0564">Palmitate</keyword>
<evidence type="ECO:0000259" key="9">
    <source>
        <dbReference type="Pfam" id="PF25198"/>
    </source>
</evidence>
<evidence type="ECO:0000256" key="7">
    <source>
        <dbReference type="ARBA" id="ARBA00023288"/>
    </source>
</evidence>
<dbReference type="InterPro" id="IPR057336">
    <property type="entry name" value="GerAC_N"/>
</dbReference>
<organism evidence="10 11">
    <name type="scientific">Brevibacillus fluminis</name>
    <dbReference type="NCBI Taxonomy" id="511487"/>
    <lineage>
        <taxon>Bacteria</taxon>
        <taxon>Bacillati</taxon>
        <taxon>Bacillota</taxon>
        <taxon>Bacilli</taxon>
        <taxon>Bacillales</taxon>
        <taxon>Paenibacillaceae</taxon>
        <taxon>Brevibacillus</taxon>
    </lineage>
</organism>
<gene>
    <name evidence="10" type="ORF">EDM56_18380</name>
</gene>